<dbReference type="WBParaSite" id="GPUH_0000502101-mRNA-1">
    <property type="protein sequence ID" value="GPUH_0000502101-mRNA-1"/>
    <property type="gene ID" value="GPUH_0000502101"/>
</dbReference>
<accession>A0A183D8H3</accession>
<dbReference type="Pfam" id="PF24545">
    <property type="entry name" value="Ig_TPPC8_1st"/>
    <property type="match status" value="1"/>
</dbReference>
<protein>
    <submittedName>
        <fullName evidence="2">SMP-LTD domain-containing protein</fullName>
    </submittedName>
</protein>
<proteinExistence type="predicted"/>
<sequence>LGLEKAAYGALMRTMTGFMETRAVSNASTNNSEVPVTPPLERIRITLSLKNSMDIPLLLRKIHLEVSADPTSYMQSFVDEFSLEATSDWIPLEFAIVPNENVEEIRVKSLLFELVVDSIGVACSIPLFIRGPRLFTSKKEVPQNLVKTYRLSSL</sequence>
<name>A0A183D8H3_9BILA</name>
<organism evidence="2">
    <name type="scientific">Gongylonema pulchrum</name>
    <dbReference type="NCBI Taxonomy" id="637853"/>
    <lineage>
        <taxon>Eukaryota</taxon>
        <taxon>Metazoa</taxon>
        <taxon>Ecdysozoa</taxon>
        <taxon>Nematoda</taxon>
        <taxon>Chromadorea</taxon>
        <taxon>Rhabditida</taxon>
        <taxon>Spirurina</taxon>
        <taxon>Spiruromorpha</taxon>
        <taxon>Spiruroidea</taxon>
        <taxon>Gongylonematidae</taxon>
        <taxon>Gongylonema</taxon>
    </lineage>
</organism>
<dbReference type="InterPro" id="IPR058541">
    <property type="entry name" value="Ig_TPPC8_1st"/>
</dbReference>
<evidence type="ECO:0000259" key="1">
    <source>
        <dbReference type="Pfam" id="PF24545"/>
    </source>
</evidence>
<dbReference type="AlphaFoldDB" id="A0A183D8H3"/>
<evidence type="ECO:0000313" key="2">
    <source>
        <dbReference type="WBParaSite" id="GPUH_0000502101-mRNA-1"/>
    </source>
</evidence>
<feature type="domain" description="TPPC8 first Ig-like" evidence="1">
    <location>
        <begin position="16"/>
        <end position="71"/>
    </location>
</feature>
<reference evidence="2" key="1">
    <citation type="submission" date="2016-06" db="UniProtKB">
        <authorList>
            <consortium name="WormBaseParasite"/>
        </authorList>
    </citation>
    <scope>IDENTIFICATION</scope>
</reference>